<dbReference type="Pfam" id="PF00096">
    <property type="entry name" value="zf-C2H2"/>
    <property type="match status" value="2"/>
</dbReference>
<dbReference type="Gene3D" id="3.30.160.60">
    <property type="entry name" value="Classic Zinc Finger"/>
    <property type="match status" value="2"/>
</dbReference>
<dbReference type="InParanoid" id="A0A401G5F5"/>
<dbReference type="InterPro" id="IPR036236">
    <property type="entry name" value="Znf_C2H2_sf"/>
</dbReference>
<dbReference type="PROSITE" id="PS00028">
    <property type="entry name" value="ZINC_FINGER_C2H2_1"/>
    <property type="match status" value="2"/>
</dbReference>
<evidence type="ECO:0000259" key="7">
    <source>
        <dbReference type="PROSITE" id="PS50157"/>
    </source>
</evidence>
<keyword evidence="2" id="KW-0677">Repeat</keyword>
<dbReference type="SMART" id="SM00355">
    <property type="entry name" value="ZnF_C2H2"/>
    <property type="match status" value="2"/>
</dbReference>
<comment type="caution">
    <text evidence="8">The sequence shown here is derived from an EMBL/GenBank/DDBJ whole genome shotgun (WGS) entry which is preliminary data.</text>
</comment>
<feature type="domain" description="C2H2-type" evidence="7">
    <location>
        <begin position="150"/>
        <end position="180"/>
    </location>
</feature>
<evidence type="ECO:0000256" key="6">
    <source>
        <dbReference type="SAM" id="MobiDB-lite"/>
    </source>
</evidence>
<dbReference type="GO" id="GO:0031519">
    <property type="term" value="C:PcG protein complex"/>
    <property type="evidence" value="ECO:0007669"/>
    <property type="project" value="TreeGrafter"/>
</dbReference>
<protein>
    <recommendedName>
        <fullName evidence="7">C2H2-type domain-containing protein</fullName>
    </recommendedName>
</protein>
<dbReference type="GO" id="GO:0005667">
    <property type="term" value="C:transcription regulator complex"/>
    <property type="evidence" value="ECO:0007669"/>
    <property type="project" value="TreeGrafter"/>
</dbReference>
<keyword evidence="1" id="KW-0479">Metal-binding</keyword>
<dbReference type="GO" id="GO:0000981">
    <property type="term" value="F:DNA-binding transcription factor activity, RNA polymerase II-specific"/>
    <property type="evidence" value="ECO:0007669"/>
    <property type="project" value="TreeGrafter"/>
</dbReference>
<dbReference type="AlphaFoldDB" id="A0A401G5F5"/>
<evidence type="ECO:0000313" key="9">
    <source>
        <dbReference type="Proteomes" id="UP000287166"/>
    </source>
</evidence>
<dbReference type="PANTHER" id="PTHR14003">
    <property type="entry name" value="TRANSCRIPTIONAL REPRESSOR PROTEIN YY"/>
    <property type="match status" value="1"/>
</dbReference>
<dbReference type="SUPFAM" id="SSF57667">
    <property type="entry name" value="beta-beta-alpha zinc fingers"/>
    <property type="match status" value="1"/>
</dbReference>
<accession>A0A401G5F5</accession>
<dbReference type="GO" id="GO:0000785">
    <property type="term" value="C:chromatin"/>
    <property type="evidence" value="ECO:0007669"/>
    <property type="project" value="TreeGrafter"/>
</dbReference>
<keyword evidence="3 5" id="KW-0863">Zinc-finger</keyword>
<feature type="region of interest" description="Disordered" evidence="6">
    <location>
        <begin position="259"/>
        <end position="320"/>
    </location>
</feature>
<dbReference type="EMBL" id="BFAD01000001">
    <property type="protein sequence ID" value="GBE77388.1"/>
    <property type="molecule type" value="Genomic_DNA"/>
</dbReference>
<dbReference type="OrthoDB" id="6365676at2759"/>
<dbReference type="STRING" id="139825.A0A401G5F5"/>
<organism evidence="8 9">
    <name type="scientific">Sparassis crispa</name>
    <dbReference type="NCBI Taxonomy" id="139825"/>
    <lineage>
        <taxon>Eukaryota</taxon>
        <taxon>Fungi</taxon>
        <taxon>Dikarya</taxon>
        <taxon>Basidiomycota</taxon>
        <taxon>Agaricomycotina</taxon>
        <taxon>Agaricomycetes</taxon>
        <taxon>Polyporales</taxon>
        <taxon>Sparassidaceae</taxon>
        <taxon>Sparassis</taxon>
    </lineage>
</organism>
<name>A0A401G5F5_9APHY</name>
<reference evidence="8 9" key="1">
    <citation type="journal article" date="2018" name="Sci. Rep.">
        <title>Genome sequence of the cauliflower mushroom Sparassis crispa (Hanabiratake) and its association with beneficial usage.</title>
        <authorList>
            <person name="Kiyama R."/>
            <person name="Furutani Y."/>
            <person name="Kawaguchi K."/>
            <person name="Nakanishi T."/>
        </authorList>
    </citation>
    <scope>NUCLEOTIDE SEQUENCE [LARGE SCALE GENOMIC DNA]</scope>
</reference>
<evidence type="ECO:0000256" key="1">
    <source>
        <dbReference type="ARBA" id="ARBA00022723"/>
    </source>
</evidence>
<dbReference type="GeneID" id="38774305"/>
<evidence type="ECO:0000256" key="3">
    <source>
        <dbReference type="ARBA" id="ARBA00022771"/>
    </source>
</evidence>
<keyword evidence="4" id="KW-0862">Zinc</keyword>
<dbReference type="RefSeq" id="XP_027608301.1">
    <property type="nucleotide sequence ID" value="XM_027752500.1"/>
</dbReference>
<evidence type="ECO:0000313" key="8">
    <source>
        <dbReference type="EMBL" id="GBE77388.1"/>
    </source>
</evidence>
<dbReference type="PANTHER" id="PTHR14003:SF19">
    <property type="entry name" value="YY2 TRANSCRIPTION FACTOR"/>
    <property type="match status" value="1"/>
</dbReference>
<dbReference type="InterPro" id="IPR013087">
    <property type="entry name" value="Znf_C2H2_type"/>
</dbReference>
<dbReference type="GO" id="GO:0008270">
    <property type="term" value="F:zinc ion binding"/>
    <property type="evidence" value="ECO:0007669"/>
    <property type="project" value="UniProtKB-KW"/>
</dbReference>
<dbReference type="PROSITE" id="PS50157">
    <property type="entry name" value="ZINC_FINGER_C2H2_2"/>
    <property type="match status" value="2"/>
</dbReference>
<feature type="domain" description="C2H2-type" evidence="7">
    <location>
        <begin position="181"/>
        <end position="210"/>
    </location>
</feature>
<dbReference type="Proteomes" id="UP000287166">
    <property type="component" value="Unassembled WGS sequence"/>
</dbReference>
<dbReference type="GO" id="GO:0000978">
    <property type="term" value="F:RNA polymerase II cis-regulatory region sequence-specific DNA binding"/>
    <property type="evidence" value="ECO:0007669"/>
    <property type="project" value="TreeGrafter"/>
</dbReference>
<keyword evidence="9" id="KW-1185">Reference proteome</keyword>
<evidence type="ECO:0000256" key="2">
    <source>
        <dbReference type="ARBA" id="ARBA00022737"/>
    </source>
</evidence>
<gene>
    <name evidence="8" type="ORF">SCP_0102610</name>
</gene>
<evidence type="ECO:0000256" key="5">
    <source>
        <dbReference type="PROSITE-ProRule" id="PRU00042"/>
    </source>
</evidence>
<feature type="compositionally biased region" description="Polar residues" evidence="6">
    <location>
        <begin position="306"/>
        <end position="320"/>
    </location>
</feature>
<evidence type="ECO:0000256" key="4">
    <source>
        <dbReference type="ARBA" id="ARBA00022833"/>
    </source>
</evidence>
<sequence>MRRDPPHPNDWTLQVTWDETPVMPSSSKPLSFIARGPLKRAPPELASDDSSRIEPISLPVPKYLPTVSKKTKTAILEEDQLEAYKDDLIWIQGRKFSYNYKGELEQLDWEYRRGPQRMQAGKIPVPNLSKKTHGRSVPTKAMGVRLGRTYTCEVESCRKVFKRSYHLERHIQSVHTHEKPFKCRYRFCQKPFSREDNMLQHLRKHKPVQTHFDCSTNYAGEEMANKKLFKAYAKVAVAAASRARVRTCERAEHDCIVLDMSDQEDTATAPATTPSDEVETTASGEAPPVEPLPLSARGSAAGQVEPPQSHQIAPRASVSTSSNAALISLDNIIFESGSGRDPSVKLRWG</sequence>
<proteinExistence type="predicted"/>